<dbReference type="GO" id="GO:0005975">
    <property type="term" value="P:carbohydrate metabolic process"/>
    <property type="evidence" value="ECO:0007669"/>
    <property type="project" value="InterPro"/>
</dbReference>
<keyword evidence="5" id="KW-0449">Lipoprotein</keyword>
<dbReference type="Gene3D" id="3.20.20.370">
    <property type="entry name" value="Glycoside hydrolase/deacetylase"/>
    <property type="match status" value="1"/>
</dbReference>
<dbReference type="GO" id="GO:0016810">
    <property type="term" value="F:hydrolase activity, acting on carbon-nitrogen (but not peptide) bonds"/>
    <property type="evidence" value="ECO:0007669"/>
    <property type="project" value="InterPro"/>
</dbReference>
<dbReference type="GO" id="GO:0071555">
    <property type="term" value="P:cell wall organization"/>
    <property type="evidence" value="ECO:0007669"/>
    <property type="project" value="UniProtKB-KW"/>
</dbReference>
<proteinExistence type="predicted"/>
<evidence type="ECO:0000313" key="8">
    <source>
        <dbReference type="EMBL" id="CAK5272901.1"/>
    </source>
</evidence>
<protein>
    <recommendedName>
        <fullName evidence="7">NodB homology domain-containing protein</fullName>
    </recommendedName>
</protein>
<evidence type="ECO:0000259" key="7">
    <source>
        <dbReference type="PROSITE" id="PS51677"/>
    </source>
</evidence>
<dbReference type="AlphaFoldDB" id="A0AAD2HBK2"/>
<keyword evidence="6" id="KW-0961">Cell wall biogenesis/degradation</keyword>
<evidence type="ECO:0000256" key="5">
    <source>
        <dbReference type="ARBA" id="ARBA00023288"/>
    </source>
</evidence>
<feature type="non-terminal residue" evidence="8">
    <location>
        <position position="82"/>
    </location>
</feature>
<keyword evidence="2" id="KW-1003">Cell membrane</keyword>
<sequence length="82" mass="9187">MWRVELALSRIIGVTPAFMRPPYGNYNDLVREAAFIRNQSLVIWDFDSGDSTGSTVTQSEAVYDQVVAAHPSNILALNHETY</sequence>
<keyword evidence="4" id="KW-0472">Membrane</keyword>
<gene>
    <name evidence="8" type="ORF">MYCIT1_LOCUS18873</name>
</gene>
<feature type="domain" description="NodB homology" evidence="7">
    <location>
        <begin position="1"/>
        <end position="82"/>
    </location>
</feature>
<comment type="subcellular location">
    <subcellularLocation>
        <location evidence="1">Cell membrane</location>
        <topology evidence="1">Lipid-anchor</topology>
        <topology evidence="1">GPI-anchor</topology>
    </subcellularLocation>
</comment>
<evidence type="ECO:0000313" key="9">
    <source>
        <dbReference type="Proteomes" id="UP001295794"/>
    </source>
</evidence>
<evidence type="ECO:0000256" key="2">
    <source>
        <dbReference type="ARBA" id="ARBA00022475"/>
    </source>
</evidence>
<keyword evidence="3" id="KW-0336">GPI-anchor</keyword>
<dbReference type="PROSITE" id="PS51677">
    <property type="entry name" value="NODB"/>
    <property type="match status" value="1"/>
</dbReference>
<keyword evidence="3" id="KW-0325">Glycoprotein</keyword>
<evidence type="ECO:0000256" key="1">
    <source>
        <dbReference type="ARBA" id="ARBA00004609"/>
    </source>
</evidence>
<evidence type="ECO:0000256" key="6">
    <source>
        <dbReference type="ARBA" id="ARBA00023316"/>
    </source>
</evidence>
<dbReference type="InterPro" id="IPR002509">
    <property type="entry name" value="NODB_dom"/>
</dbReference>
<dbReference type="InterPro" id="IPR011330">
    <property type="entry name" value="Glyco_hydro/deAcase_b/a-brl"/>
</dbReference>
<evidence type="ECO:0000256" key="4">
    <source>
        <dbReference type="ARBA" id="ARBA00023136"/>
    </source>
</evidence>
<dbReference type="EMBL" id="CAVNYO010000188">
    <property type="protein sequence ID" value="CAK5272901.1"/>
    <property type="molecule type" value="Genomic_DNA"/>
</dbReference>
<evidence type="ECO:0000256" key="3">
    <source>
        <dbReference type="ARBA" id="ARBA00022622"/>
    </source>
</evidence>
<dbReference type="GO" id="GO:0005886">
    <property type="term" value="C:plasma membrane"/>
    <property type="evidence" value="ECO:0007669"/>
    <property type="project" value="UniProtKB-SubCell"/>
</dbReference>
<accession>A0AAD2HBK2</accession>
<organism evidence="8 9">
    <name type="scientific">Mycena citricolor</name>
    <dbReference type="NCBI Taxonomy" id="2018698"/>
    <lineage>
        <taxon>Eukaryota</taxon>
        <taxon>Fungi</taxon>
        <taxon>Dikarya</taxon>
        <taxon>Basidiomycota</taxon>
        <taxon>Agaricomycotina</taxon>
        <taxon>Agaricomycetes</taxon>
        <taxon>Agaricomycetidae</taxon>
        <taxon>Agaricales</taxon>
        <taxon>Marasmiineae</taxon>
        <taxon>Mycenaceae</taxon>
        <taxon>Mycena</taxon>
    </lineage>
</organism>
<reference evidence="8" key="1">
    <citation type="submission" date="2023-11" db="EMBL/GenBank/DDBJ databases">
        <authorList>
            <person name="De Vega J J."/>
            <person name="De Vega J J."/>
        </authorList>
    </citation>
    <scope>NUCLEOTIDE SEQUENCE</scope>
</reference>
<dbReference type="SUPFAM" id="SSF88713">
    <property type="entry name" value="Glycoside hydrolase/deacetylase"/>
    <property type="match status" value="1"/>
</dbReference>
<keyword evidence="9" id="KW-1185">Reference proteome</keyword>
<dbReference type="Proteomes" id="UP001295794">
    <property type="component" value="Unassembled WGS sequence"/>
</dbReference>
<comment type="caution">
    <text evidence="8">The sequence shown here is derived from an EMBL/GenBank/DDBJ whole genome shotgun (WGS) entry which is preliminary data.</text>
</comment>
<dbReference type="GO" id="GO:0098552">
    <property type="term" value="C:side of membrane"/>
    <property type="evidence" value="ECO:0007669"/>
    <property type="project" value="UniProtKB-KW"/>
</dbReference>
<name>A0AAD2HBK2_9AGAR</name>